<gene>
    <name evidence="1" type="ORF">HPB50_013774</name>
</gene>
<sequence length="122" mass="13909">MLLHVSRRASFSSEEFLEELIPQVPLKRQSVICVNRVCKKRRLQEDGINIGLFTSTDRPPQRLVQKAEEPDSVHSWRPQFQECAEVDTWKEDVSSSCAEATCDLPFVRTASTDDSNFGCFCV</sequence>
<dbReference type="Proteomes" id="UP000821845">
    <property type="component" value="Chromosome 1"/>
</dbReference>
<protein>
    <submittedName>
        <fullName evidence="1">Uncharacterized protein</fullName>
    </submittedName>
</protein>
<name>A0ACB7TJX1_HYAAI</name>
<organism evidence="1 2">
    <name type="scientific">Hyalomma asiaticum</name>
    <name type="common">Tick</name>
    <dbReference type="NCBI Taxonomy" id="266040"/>
    <lineage>
        <taxon>Eukaryota</taxon>
        <taxon>Metazoa</taxon>
        <taxon>Ecdysozoa</taxon>
        <taxon>Arthropoda</taxon>
        <taxon>Chelicerata</taxon>
        <taxon>Arachnida</taxon>
        <taxon>Acari</taxon>
        <taxon>Parasitiformes</taxon>
        <taxon>Ixodida</taxon>
        <taxon>Ixodoidea</taxon>
        <taxon>Ixodidae</taxon>
        <taxon>Hyalomminae</taxon>
        <taxon>Hyalomma</taxon>
    </lineage>
</organism>
<reference evidence="1" key="1">
    <citation type="submission" date="2020-05" db="EMBL/GenBank/DDBJ databases">
        <title>Large-scale comparative analyses of tick genomes elucidate their genetic diversity and vector capacities.</title>
        <authorList>
            <person name="Jia N."/>
            <person name="Wang J."/>
            <person name="Shi W."/>
            <person name="Du L."/>
            <person name="Sun Y."/>
            <person name="Zhan W."/>
            <person name="Jiang J."/>
            <person name="Wang Q."/>
            <person name="Zhang B."/>
            <person name="Ji P."/>
            <person name="Sakyi L.B."/>
            <person name="Cui X."/>
            <person name="Yuan T."/>
            <person name="Jiang B."/>
            <person name="Yang W."/>
            <person name="Lam T.T.-Y."/>
            <person name="Chang Q."/>
            <person name="Ding S."/>
            <person name="Wang X."/>
            <person name="Zhu J."/>
            <person name="Ruan X."/>
            <person name="Zhao L."/>
            <person name="Wei J."/>
            <person name="Que T."/>
            <person name="Du C."/>
            <person name="Cheng J."/>
            <person name="Dai P."/>
            <person name="Han X."/>
            <person name="Huang E."/>
            <person name="Gao Y."/>
            <person name="Liu J."/>
            <person name="Shao H."/>
            <person name="Ye R."/>
            <person name="Li L."/>
            <person name="Wei W."/>
            <person name="Wang X."/>
            <person name="Wang C."/>
            <person name="Yang T."/>
            <person name="Huo Q."/>
            <person name="Li W."/>
            <person name="Guo W."/>
            <person name="Chen H."/>
            <person name="Zhou L."/>
            <person name="Ni X."/>
            <person name="Tian J."/>
            <person name="Zhou Y."/>
            <person name="Sheng Y."/>
            <person name="Liu T."/>
            <person name="Pan Y."/>
            <person name="Xia L."/>
            <person name="Li J."/>
            <person name="Zhao F."/>
            <person name="Cao W."/>
        </authorList>
    </citation>
    <scope>NUCLEOTIDE SEQUENCE</scope>
    <source>
        <strain evidence="1">Hyas-2018</strain>
    </source>
</reference>
<comment type="caution">
    <text evidence="1">The sequence shown here is derived from an EMBL/GenBank/DDBJ whole genome shotgun (WGS) entry which is preliminary data.</text>
</comment>
<accession>A0ACB7TJX1</accession>
<evidence type="ECO:0000313" key="2">
    <source>
        <dbReference type="Proteomes" id="UP000821845"/>
    </source>
</evidence>
<dbReference type="EMBL" id="CM023481">
    <property type="protein sequence ID" value="KAH6946511.1"/>
    <property type="molecule type" value="Genomic_DNA"/>
</dbReference>
<keyword evidence="2" id="KW-1185">Reference proteome</keyword>
<evidence type="ECO:0000313" key="1">
    <source>
        <dbReference type="EMBL" id="KAH6946511.1"/>
    </source>
</evidence>
<proteinExistence type="predicted"/>